<protein>
    <recommendedName>
        <fullName evidence="2">DUF659 domain-containing protein</fullName>
    </recommendedName>
</protein>
<dbReference type="Pfam" id="PF04937">
    <property type="entry name" value="DUF659"/>
    <property type="match status" value="1"/>
</dbReference>
<feature type="compositionally biased region" description="Basic and acidic residues" evidence="1">
    <location>
        <begin position="1"/>
        <end position="12"/>
    </location>
</feature>
<feature type="domain" description="DUF659" evidence="2">
    <location>
        <begin position="83"/>
        <end position="145"/>
    </location>
</feature>
<sequence length="653" mass="74371">MQKAVEDAENRLKMGMPKKVPLPPSSYQSIGMGSSNTRAFRQEGFEPRKRKASGNAQEQLHSEIARMFYSSGLPFHLARNPHYRTSLLQKERANVERLFEPTKKSCKEKGLSIATDGWTDSQRRPLINFMAASEFGAMFLKAINCIVGDVMFIKNFIINHSMRLDIFNEFVPLKLLAIADTRFASSIIMLKRFKLMKRGLQTMVISDKWVSYKEDDIGKATFVKENMLNDIFWDKIDYILSFTLPIYEMLRFCDTDKPCLHLVYEMWDAMIEKVKASIYRHEGKLQHEESTFYSVVHEILVERWAKSNTPLHCLAHSLNPRYYSSMWLDENPNRVPPHKDDEISNMRNKCFKKYFPCADERRAVNVEYAKYLGSSDQSIPEGDGPIGNNPASDNSKSNDNIPCFQEFSKDLLMCLIMSLPVNEKFVIWDVETVGSDVHIQHGVSHESKLLGPKWAHPISVPETGCVLVATEKLDGVRTFERTVIFLLRSGTKHPQEGPFGVVINRPLHKKIKHMKPTNVDLATTFADCSLHFGGPLEASMFLLKTGENSRLTGFEEVIPGLSFGARNSLDDAAGLVKKGVLRPQDFQFFVGYAGWQLDQLREEIESDYWYVAACSANLIAGASSDSSERLWEEILQLMGGHYSELSRKPKQDN</sequence>
<dbReference type="SUPFAM" id="SSF53098">
    <property type="entry name" value="Ribonuclease H-like"/>
    <property type="match status" value="1"/>
</dbReference>
<dbReference type="PANTHER" id="PTHR31984:SF11">
    <property type="entry name" value="TRANSPORTER, PUTATIVE (DUF179)-RELATED"/>
    <property type="match status" value="1"/>
</dbReference>
<feature type="region of interest" description="Disordered" evidence="1">
    <location>
        <begin position="376"/>
        <end position="398"/>
    </location>
</feature>
<dbReference type="AlphaFoldDB" id="A0A835DH95"/>
<dbReference type="SUPFAM" id="SSF143456">
    <property type="entry name" value="VC0467-like"/>
    <property type="match status" value="1"/>
</dbReference>
<dbReference type="InterPro" id="IPR012337">
    <property type="entry name" value="RNaseH-like_sf"/>
</dbReference>
<feature type="compositionally biased region" description="Polar residues" evidence="1">
    <location>
        <begin position="25"/>
        <end position="35"/>
    </location>
</feature>
<dbReference type="EMBL" id="JABCRI010000006">
    <property type="protein sequence ID" value="KAF8404298.1"/>
    <property type="molecule type" value="Genomic_DNA"/>
</dbReference>
<dbReference type="OrthoDB" id="272750at2759"/>
<organism evidence="3 4">
    <name type="scientific">Tetracentron sinense</name>
    <name type="common">Spur-leaf</name>
    <dbReference type="NCBI Taxonomy" id="13715"/>
    <lineage>
        <taxon>Eukaryota</taxon>
        <taxon>Viridiplantae</taxon>
        <taxon>Streptophyta</taxon>
        <taxon>Embryophyta</taxon>
        <taxon>Tracheophyta</taxon>
        <taxon>Spermatophyta</taxon>
        <taxon>Magnoliopsida</taxon>
        <taxon>Trochodendrales</taxon>
        <taxon>Trochodendraceae</taxon>
        <taxon>Tetracentron</taxon>
    </lineage>
</organism>
<dbReference type="Gene3D" id="3.40.1740.10">
    <property type="entry name" value="VC0467-like"/>
    <property type="match status" value="1"/>
</dbReference>
<reference evidence="3 4" key="1">
    <citation type="submission" date="2020-04" db="EMBL/GenBank/DDBJ databases">
        <title>Plant Genome Project.</title>
        <authorList>
            <person name="Zhang R.-G."/>
        </authorList>
    </citation>
    <scope>NUCLEOTIDE SEQUENCE [LARGE SCALE GENOMIC DNA]</scope>
    <source>
        <strain evidence="3">YNK0</strain>
        <tissue evidence="3">Leaf</tissue>
    </source>
</reference>
<dbReference type="Proteomes" id="UP000655225">
    <property type="component" value="Unassembled WGS sequence"/>
</dbReference>
<evidence type="ECO:0000313" key="3">
    <source>
        <dbReference type="EMBL" id="KAF8404298.1"/>
    </source>
</evidence>
<proteinExistence type="predicted"/>
<name>A0A835DH95_TETSI</name>
<dbReference type="Pfam" id="PF02622">
    <property type="entry name" value="DUF179"/>
    <property type="match status" value="1"/>
</dbReference>
<gene>
    <name evidence="3" type="ORF">HHK36_009180</name>
</gene>
<comment type="caution">
    <text evidence="3">The sequence shown here is derived from an EMBL/GenBank/DDBJ whole genome shotgun (WGS) entry which is preliminary data.</text>
</comment>
<accession>A0A835DH95</accession>
<evidence type="ECO:0000256" key="1">
    <source>
        <dbReference type="SAM" id="MobiDB-lite"/>
    </source>
</evidence>
<dbReference type="InterPro" id="IPR007021">
    <property type="entry name" value="DUF659"/>
</dbReference>
<evidence type="ECO:0000313" key="4">
    <source>
        <dbReference type="Proteomes" id="UP000655225"/>
    </source>
</evidence>
<feature type="region of interest" description="Disordered" evidence="1">
    <location>
        <begin position="1"/>
        <end position="35"/>
    </location>
</feature>
<dbReference type="PANTHER" id="PTHR31984">
    <property type="entry name" value="TRANSPORTER, PUTATIVE (DUF179)-RELATED"/>
    <property type="match status" value="1"/>
</dbReference>
<keyword evidence="4" id="KW-1185">Reference proteome</keyword>
<evidence type="ECO:0000259" key="2">
    <source>
        <dbReference type="Pfam" id="PF04937"/>
    </source>
</evidence>
<feature type="compositionally biased region" description="Polar residues" evidence="1">
    <location>
        <begin position="389"/>
        <end position="398"/>
    </location>
</feature>
<dbReference type="InterPro" id="IPR003774">
    <property type="entry name" value="AlgH-like"/>
</dbReference>